<dbReference type="InterPro" id="IPR046335">
    <property type="entry name" value="LacI/GalR-like_sensor"/>
</dbReference>
<evidence type="ECO:0000259" key="5">
    <source>
        <dbReference type="PROSITE" id="PS50932"/>
    </source>
</evidence>
<dbReference type="InterPro" id="IPR028082">
    <property type="entry name" value="Peripla_BP_I"/>
</dbReference>
<dbReference type="SMART" id="SM00354">
    <property type="entry name" value="HTH_LACI"/>
    <property type="match status" value="1"/>
</dbReference>
<dbReference type="Proteomes" id="UP001464923">
    <property type="component" value="Unassembled WGS sequence"/>
</dbReference>
<dbReference type="PROSITE" id="PS50932">
    <property type="entry name" value="HTH_LACI_2"/>
    <property type="match status" value="1"/>
</dbReference>
<evidence type="ECO:0000313" key="7">
    <source>
        <dbReference type="Proteomes" id="UP001464923"/>
    </source>
</evidence>
<proteinExistence type="predicted"/>
<dbReference type="EMBL" id="JBEDNP010000003">
    <property type="protein sequence ID" value="MEQ3538277.1"/>
    <property type="molecule type" value="Genomic_DNA"/>
</dbReference>
<sequence length="329" mass="34102">MTIDQVAAAAGVSNATVSRAMAGRPVRADLAERVLAAAAELGYQPNRAAQAIASGTYQMIGVVVPDVQNPYFSGVLKRITRSAGGSGYRVLVADANDDPGEEFALARSLLPQVDGLVLVSPRMPDTDLRRLAEESGRMVLVNRGPSGVALPTITVDAFAATMKVCGLLVGLGHRDVVYLGGPPAAWQEQQRWRALQHAEAFGLGARRLAGGSTVEDGYRVAEEALATGASAIVAFNDLLAIGVVHRLLELGVDVPGRVSVTGADDIPFAACLRPSLTTTRSPRDELGDATWDALVAAMAGESPEPPALPEPELVVRDSTGPAPGGGRAG</sequence>
<evidence type="ECO:0000256" key="2">
    <source>
        <dbReference type="ARBA" id="ARBA00023125"/>
    </source>
</evidence>
<reference evidence="6 7" key="1">
    <citation type="submission" date="2024-03" db="EMBL/GenBank/DDBJ databases">
        <title>Draft genome sequence of Pseudonocardia tropica JCM 19149.</title>
        <authorList>
            <person name="Butdee W."/>
            <person name="Duangmal K."/>
        </authorList>
    </citation>
    <scope>NUCLEOTIDE SEQUENCE [LARGE SCALE GENOMIC DNA]</scope>
    <source>
        <strain evidence="6 7">JCM 19149</strain>
    </source>
</reference>
<feature type="domain" description="HTH lacI-type" evidence="5">
    <location>
        <begin position="1"/>
        <end position="54"/>
    </location>
</feature>
<dbReference type="CDD" id="cd06267">
    <property type="entry name" value="PBP1_LacI_sugar_binding-like"/>
    <property type="match status" value="1"/>
</dbReference>
<comment type="caution">
    <text evidence="6">The sequence shown here is derived from an EMBL/GenBank/DDBJ whole genome shotgun (WGS) entry which is preliminary data.</text>
</comment>
<keyword evidence="1" id="KW-0805">Transcription regulation</keyword>
<organism evidence="6 7">
    <name type="scientific">Pseudonocardia tropica</name>
    <dbReference type="NCBI Taxonomy" id="681289"/>
    <lineage>
        <taxon>Bacteria</taxon>
        <taxon>Bacillati</taxon>
        <taxon>Actinomycetota</taxon>
        <taxon>Actinomycetes</taxon>
        <taxon>Pseudonocardiales</taxon>
        <taxon>Pseudonocardiaceae</taxon>
        <taxon>Pseudonocardia</taxon>
    </lineage>
</organism>
<dbReference type="Pfam" id="PF13377">
    <property type="entry name" value="Peripla_BP_3"/>
    <property type="match status" value="1"/>
</dbReference>
<dbReference type="InterPro" id="IPR000843">
    <property type="entry name" value="HTH_LacI"/>
</dbReference>
<dbReference type="Gene3D" id="3.40.50.2300">
    <property type="match status" value="2"/>
</dbReference>
<protein>
    <submittedName>
        <fullName evidence="6">LacI family DNA-binding transcriptional regulator</fullName>
    </submittedName>
</protein>
<evidence type="ECO:0000256" key="4">
    <source>
        <dbReference type="SAM" id="MobiDB-lite"/>
    </source>
</evidence>
<evidence type="ECO:0000313" key="6">
    <source>
        <dbReference type="EMBL" id="MEQ3538277.1"/>
    </source>
</evidence>
<dbReference type="CDD" id="cd01392">
    <property type="entry name" value="HTH_LacI"/>
    <property type="match status" value="1"/>
</dbReference>
<dbReference type="Pfam" id="PF00356">
    <property type="entry name" value="LacI"/>
    <property type="match status" value="1"/>
</dbReference>
<gene>
    <name evidence="6" type="ORF">WHI96_05555</name>
</gene>
<dbReference type="RefSeq" id="WP_253067235.1">
    <property type="nucleotide sequence ID" value="NZ_BAABLY010000008.1"/>
</dbReference>
<evidence type="ECO:0000256" key="3">
    <source>
        <dbReference type="ARBA" id="ARBA00023163"/>
    </source>
</evidence>
<keyword evidence="2 6" id="KW-0238">DNA-binding</keyword>
<name>A0ABV1JSY2_9PSEU</name>
<dbReference type="Gene3D" id="1.10.260.40">
    <property type="entry name" value="lambda repressor-like DNA-binding domains"/>
    <property type="match status" value="1"/>
</dbReference>
<keyword evidence="7" id="KW-1185">Reference proteome</keyword>
<feature type="region of interest" description="Disordered" evidence="4">
    <location>
        <begin position="297"/>
        <end position="329"/>
    </location>
</feature>
<dbReference type="SUPFAM" id="SSF53822">
    <property type="entry name" value="Periplasmic binding protein-like I"/>
    <property type="match status" value="1"/>
</dbReference>
<dbReference type="GO" id="GO:0003677">
    <property type="term" value="F:DNA binding"/>
    <property type="evidence" value="ECO:0007669"/>
    <property type="project" value="UniProtKB-KW"/>
</dbReference>
<dbReference type="InterPro" id="IPR010982">
    <property type="entry name" value="Lambda_DNA-bd_dom_sf"/>
</dbReference>
<accession>A0ABV1JSY2</accession>
<evidence type="ECO:0000256" key="1">
    <source>
        <dbReference type="ARBA" id="ARBA00023015"/>
    </source>
</evidence>
<dbReference type="SUPFAM" id="SSF47413">
    <property type="entry name" value="lambda repressor-like DNA-binding domains"/>
    <property type="match status" value="1"/>
</dbReference>
<keyword evidence="3" id="KW-0804">Transcription</keyword>
<dbReference type="PANTHER" id="PTHR30146:SF138">
    <property type="entry name" value="TRANSCRIPTIONAL REGULATORY PROTEIN"/>
    <property type="match status" value="1"/>
</dbReference>
<dbReference type="PANTHER" id="PTHR30146">
    <property type="entry name" value="LACI-RELATED TRANSCRIPTIONAL REPRESSOR"/>
    <property type="match status" value="1"/>
</dbReference>